<evidence type="ECO:0000313" key="1">
    <source>
        <dbReference type="EMBL" id="SOD14695.1"/>
    </source>
</evidence>
<name>A0A285ZYH0_9SPHI</name>
<dbReference type="EMBL" id="OCMT01000002">
    <property type="protein sequence ID" value="SOD14695.1"/>
    <property type="molecule type" value="Genomic_DNA"/>
</dbReference>
<proteinExistence type="predicted"/>
<accession>A0A285ZYH0</accession>
<sequence>MKNLELPPTIRIANLDEVPKTNNYIDRIIDSKTAKIIEGFTFQENTEHKLPFSFFSEINVDNSQLWKVFKALTLSYEEEISFIFNHVDAEPNYSEYCDKYEVLNKIEDYQVELSQDGFIEFGVIYHDDDKLKEAYVKKAKYIQFWGNDKDEFLEIMHQFSLYQIDDLKFIDDFPLVTESLYSSNPNTIRTEKLLETFRNIFTLEK</sequence>
<evidence type="ECO:0000313" key="2">
    <source>
        <dbReference type="Proteomes" id="UP000219281"/>
    </source>
</evidence>
<gene>
    <name evidence="1" type="ORF">SAMN06297358_1705</name>
</gene>
<dbReference type="OrthoDB" id="645580at2"/>
<dbReference type="Proteomes" id="UP000219281">
    <property type="component" value="Unassembled WGS sequence"/>
</dbReference>
<dbReference type="RefSeq" id="WP_097130900.1">
    <property type="nucleotide sequence ID" value="NZ_OCMT01000002.1"/>
</dbReference>
<reference evidence="2" key="1">
    <citation type="submission" date="2017-09" db="EMBL/GenBank/DDBJ databases">
        <authorList>
            <person name="Varghese N."/>
            <person name="Submissions S."/>
        </authorList>
    </citation>
    <scope>NUCLEOTIDE SEQUENCE [LARGE SCALE GENOMIC DNA]</scope>
    <source>
        <strain evidence="2">CGMCC 1.12803</strain>
    </source>
</reference>
<organism evidence="1 2">
    <name type="scientific">Pedobacter xixiisoli</name>
    <dbReference type="NCBI Taxonomy" id="1476464"/>
    <lineage>
        <taxon>Bacteria</taxon>
        <taxon>Pseudomonadati</taxon>
        <taxon>Bacteroidota</taxon>
        <taxon>Sphingobacteriia</taxon>
        <taxon>Sphingobacteriales</taxon>
        <taxon>Sphingobacteriaceae</taxon>
        <taxon>Pedobacter</taxon>
    </lineage>
</organism>
<protein>
    <submittedName>
        <fullName evidence="1">Uncharacterized protein</fullName>
    </submittedName>
</protein>
<keyword evidence="2" id="KW-1185">Reference proteome</keyword>
<dbReference type="AlphaFoldDB" id="A0A285ZYH0"/>